<accession>A0A371GVN5</accession>
<evidence type="ECO:0000256" key="1">
    <source>
        <dbReference type="SAM" id="MobiDB-lite"/>
    </source>
</evidence>
<feature type="region of interest" description="Disordered" evidence="1">
    <location>
        <begin position="1"/>
        <end position="25"/>
    </location>
</feature>
<dbReference type="Pfam" id="PF14223">
    <property type="entry name" value="Retrotran_gag_2"/>
    <property type="match status" value="1"/>
</dbReference>
<evidence type="ECO:0000313" key="2">
    <source>
        <dbReference type="EMBL" id="RDX94526.1"/>
    </source>
</evidence>
<comment type="caution">
    <text evidence="2">The sequence shown here is derived from an EMBL/GenBank/DDBJ whole genome shotgun (WGS) entry which is preliminary data.</text>
</comment>
<dbReference type="OrthoDB" id="1434682at2759"/>
<protein>
    <submittedName>
        <fullName evidence="2">Uncharacterized protein</fullName>
    </submittedName>
</protein>
<reference evidence="2" key="1">
    <citation type="submission" date="2018-05" db="EMBL/GenBank/DDBJ databases">
        <title>Draft genome of Mucuna pruriens seed.</title>
        <authorList>
            <person name="Nnadi N.E."/>
            <person name="Vos R."/>
            <person name="Hasami M.H."/>
            <person name="Devisetty U.K."/>
            <person name="Aguiy J.C."/>
        </authorList>
    </citation>
    <scope>NUCLEOTIDE SEQUENCE [LARGE SCALE GENOMIC DNA]</scope>
    <source>
        <strain evidence="2">JCA_2017</strain>
    </source>
</reference>
<keyword evidence="3" id="KW-1185">Reference proteome</keyword>
<name>A0A371GVN5_MUCPR</name>
<dbReference type="EMBL" id="QJKJ01004353">
    <property type="protein sequence ID" value="RDX94526.1"/>
    <property type="molecule type" value="Genomic_DNA"/>
</dbReference>
<sequence length="194" mass="21841">MITWGNNLNTLEKQSTSDPSMLKGRPTITLKSNISKATNCNSKASSSSLGSYGVVDQSTLDRWERQCYEPINQVLPRLTEHHLARRPSKQSRAMANRIDGVRQCSNKSTCTSQVRKYIFLSLLLKSQNPCLMKNETLSINSETHAWTLWGKIESLYASKCGNNKLFLLNSIVSLKFKKDASLSNHLNEFQGILD</sequence>
<dbReference type="Proteomes" id="UP000257109">
    <property type="component" value="Unassembled WGS sequence"/>
</dbReference>
<proteinExistence type="predicted"/>
<feature type="non-terminal residue" evidence="2">
    <location>
        <position position="1"/>
    </location>
</feature>
<organism evidence="2 3">
    <name type="scientific">Mucuna pruriens</name>
    <name type="common">Velvet bean</name>
    <name type="synonym">Dolichos pruriens</name>
    <dbReference type="NCBI Taxonomy" id="157652"/>
    <lineage>
        <taxon>Eukaryota</taxon>
        <taxon>Viridiplantae</taxon>
        <taxon>Streptophyta</taxon>
        <taxon>Embryophyta</taxon>
        <taxon>Tracheophyta</taxon>
        <taxon>Spermatophyta</taxon>
        <taxon>Magnoliopsida</taxon>
        <taxon>eudicotyledons</taxon>
        <taxon>Gunneridae</taxon>
        <taxon>Pentapetalae</taxon>
        <taxon>rosids</taxon>
        <taxon>fabids</taxon>
        <taxon>Fabales</taxon>
        <taxon>Fabaceae</taxon>
        <taxon>Papilionoideae</taxon>
        <taxon>50 kb inversion clade</taxon>
        <taxon>NPAAA clade</taxon>
        <taxon>indigoferoid/millettioid clade</taxon>
        <taxon>Phaseoleae</taxon>
        <taxon>Mucuna</taxon>
    </lineage>
</organism>
<dbReference type="AlphaFoldDB" id="A0A371GVN5"/>
<evidence type="ECO:0000313" key="3">
    <source>
        <dbReference type="Proteomes" id="UP000257109"/>
    </source>
</evidence>
<feature type="compositionally biased region" description="Polar residues" evidence="1">
    <location>
        <begin position="1"/>
        <end position="19"/>
    </location>
</feature>
<gene>
    <name evidence="2" type="ORF">CR513_23083</name>
</gene>